<protein>
    <submittedName>
        <fullName evidence="1">Uncharacterized protein</fullName>
    </submittedName>
</protein>
<name>A0A918DV58_9GAMM</name>
<dbReference type="Proteomes" id="UP000599578">
    <property type="component" value="Unassembled WGS sequence"/>
</dbReference>
<organism evidence="1 2">
    <name type="scientific">Marinobacterium nitratireducens</name>
    <dbReference type="NCBI Taxonomy" id="518897"/>
    <lineage>
        <taxon>Bacteria</taxon>
        <taxon>Pseudomonadati</taxon>
        <taxon>Pseudomonadota</taxon>
        <taxon>Gammaproteobacteria</taxon>
        <taxon>Oceanospirillales</taxon>
        <taxon>Oceanospirillaceae</taxon>
        <taxon>Marinobacterium</taxon>
    </lineage>
</organism>
<dbReference type="AlphaFoldDB" id="A0A918DV58"/>
<evidence type="ECO:0000313" key="1">
    <source>
        <dbReference type="EMBL" id="GGO83309.1"/>
    </source>
</evidence>
<keyword evidence="2" id="KW-1185">Reference proteome</keyword>
<proteinExistence type="predicted"/>
<reference evidence="1 2" key="1">
    <citation type="journal article" date="2014" name="Int. J. Syst. Evol. Microbiol.">
        <title>Complete genome sequence of Corynebacterium casei LMG S-19264T (=DSM 44701T), isolated from a smear-ripened cheese.</title>
        <authorList>
            <consortium name="US DOE Joint Genome Institute (JGI-PGF)"/>
            <person name="Walter F."/>
            <person name="Albersmeier A."/>
            <person name="Kalinowski J."/>
            <person name="Ruckert C."/>
        </authorList>
    </citation>
    <scope>NUCLEOTIDE SEQUENCE [LARGE SCALE GENOMIC DNA]</scope>
    <source>
        <strain evidence="1 2">CGMCC 1.7286</strain>
    </source>
</reference>
<sequence length="103" mass="11827">MEVCIKLERHYRQSRGITGRRHEQPGLILAKWPLRQRKWRHGGSCLHEFRYWSHPPYDQGAPGGEKLQITVLRSQTHLKVLEQHDIAGVADGVCKPTILAIIA</sequence>
<gene>
    <name evidence="1" type="ORF">GCM10011348_26770</name>
</gene>
<comment type="caution">
    <text evidence="1">The sequence shown here is derived from an EMBL/GenBank/DDBJ whole genome shotgun (WGS) entry which is preliminary data.</text>
</comment>
<dbReference type="EMBL" id="BMLT01000006">
    <property type="protein sequence ID" value="GGO83309.1"/>
    <property type="molecule type" value="Genomic_DNA"/>
</dbReference>
<evidence type="ECO:0000313" key="2">
    <source>
        <dbReference type="Proteomes" id="UP000599578"/>
    </source>
</evidence>
<accession>A0A918DV58</accession>